<keyword evidence="3" id="KW-0815">Transposition</keyword>
<accession>A0A8U0LCV1</accession>
<dbReference type="GO" id="GO:0006313">
    <property type="term" value="P:DNA transposition"/>
    <property type="evidence" value="ECO:0007669"/>
    <property type="project" value="InterPro"/>
</dbReference>
<sequence>MIERLNREIRRRTRVVGGFPYGDSALMLACARIRYVTANE</sequence>
<dbReference type="Proteomes" id="UP000494246">
    <property type="component" value="Unassembled WGS sequence"/>
</dbReference>
<reference evidence="6 7" key="1">
    <citation type="submission" date="2019-10" db="EMBL/GenBank/DDBJ databases">
        <authorList>
            <consortium name="Melissa Lawson"/>
            <person name="O'neill I."/>
        </authorList>
    </citation>
    <scope>NUCLEOTIDE SEQUENCE [LARGE SCALE GENOMIC DNA]</scope>
    <source>
        <strain evidence="6">LH_23</strain>
    </source>
</reference>
<dbReference type="GO" id="GO:0003677">
    <property type="term" value="F:DNA binding"/>
    <property type="evidence" value="ECO:0007669"/>
    <property type="project" value="UniProtKB-KW"/>
</dbReference>
<evidence type="ECO:0000256" key="1">
    <source>
        <dbReference type="ARBA" id="ARBA00002190"/>
    </source>
</evidence>
<name>A0A8U0LCV1_BIFLI</name>
<comment type="function">
    <text evidence="1">Required for the transposition of the insertion element.</text>
</comment>
<keyword evidence="5" id="KW-0233">DNA recombination</keyword>
<dbReference type="GO" id="GO:0004803">
    <property type="term" value="F:transposase activity"/>
    <property type="evidence" value="ECO:0007669"/>
    <property type="project" value="InterPro"/>
</dbReference>
<evidence type="ECO:0000256" key="3">
    <source>
        <dbReference type="ARBA" id="ARBA00022578"/>
    </source>
</evidence>
<evidence type="ECO:0000313" key="6">
    <source>
        <dbReference type="EMBL" id="VWQ35364.1"/>
    </source>
</evidence>
<organism evidence="6 7">
    <name type="scientific">Bifidobacterium longum subsp. infantis</name>
    <dbReference type="NCBI Taxonomy" id="1682"/>
    <lineage>
        <taxon>Bacteria</taxon>
        <taxon>Bacillati</taxon>
        <taxon>Actinomycetota</taxon>
        <taxon>Actinomycetes</taxon>
        <taxon>Bifidobacteriales</taxon>
        <taxon>Bifidobacteriaceae</taxon>
        <taxon>Bifidobacterium</taxon>
    </lineage>
</organism>
<evidence type="ECO:0000256" key="4">
    <source>
        <dbReference type="ARBA" id="ARBA00023125"/>
    </source>
</evidence>
<evidence type="ECO:0000313" key="7">
    <source>
        <dbReference type="Proteomes" id="UP000494246"/>
    </source>
</evidence>
<dbReference type="AlphaFoldDB" id="A0A8U0LCV1"/>
<dbReference type="EMBL" id="CABWKH010000012">
    <property type="protein sequence ID" value="VWQ35364.1"/>
    <property type="molecule type" value="Genomic_DNA"/>
</dbReference>
<dbReference type="InterPro" id="IPR001207">
    <property type="entry name" value="Transposase_mutator"/>
</dbReference>
<keyword evidence="4" id="KW-0238">DNA-binding</keyword>
<evidence type="ECO:0000256" key="5">
    <source>
        <dbReference type="ARBA" id="ARBA00023172"/>
    </source>
</evidence>
<protein>
    <submittedName>
        <fullName evidence="6">Transposase, Mutator family</fullName>
    </submittedName>
</protein>
<comment type="caution">
    <text evidence="6">The sequence shown here is derived from an EMBL/GenBank/DDBJ whole genome shotgun (WGS) entry which is preliminary data.</text>
</comment>
<comment type="similarity">
    <text evidence="2">Belongs to the transposase mutator family.</text>
</comment>
<gene>
    <name evidence="6" type="ORF">BIFLH23_01070</name>
</gene>
<evidence type="ECO:0000256" key="2">
    <source>
        <dbReference type="ARBA" id="ARBA00010961"/>
    </source>
</evidence>
<dbReference type="Pfam" id="PF00872">
    <property type="entry name" value="Transposase_mut"/>
    <property type="match status" value="1"/>
</dbReference>
<proteinExistence type="inferred from homology"/>